<dbReference type="EMBL" id="CP000448">
    <property type="protein sequence ID" value="ABI69569.1"/>
    <property type="molecule type" value="Genomic_DNA"/>
</dbReference>
<keyword evidence="1" id="KW-0677">Repeat</keyword>
<gene>
    <name evidence="2" type="ordered locus">Swol_2278</name>
</gene>
<dbReference type="AlphaFoldDB" id="Q0AUN5"/>
<dbReference type="Pfam" id="PF02493">
    <property type="entry name" value="MORN"/>
    <property type="match status" value="5"/>
</dbReference>
<accession>Q0AUN5</accession>
<dbReference type="PANTHER" id="PTHR43215">
    <property type="entry name" value="RADIAL SPOKE HEAD 1 HOMOLOG"/>
    <property type="match status" value="1"/>
</dbReference>
<proteinExistence type="predicted"/>
<name>Q0AUN5_SYNWW</name>
<evidence type="ECO:0000313" key="2">
    <source>
        <dbReference type="EMBL" id="ABI69569.1"/>
    </source>
</evidence>
<organism evidence="2 3">
    <name type="scientific">Syntrophomonas wolfei subsp. wolfei (strain DSM 2245B / Goettingen)</name>
    <dbReference type="NCBI Taxonomy" id="335541"/>
    <lineage>
        <taxon>Bacteria</taxon>
        <taxon>Bacillati</taxon>
        <taxon>Bacillota</taxon>
        <taxon>Clostridia</taxon>
        <taxon>Eubacteriales</taxon>
        <taxon>Syntrophomonadaceae</taxon>
        <taxon>Syntrophomonas</taxon>
    </lineage>
</organism>
<dbReference type="HOGENOM" id="CLU_032017_4_1_9"/>
<keyword evidence="3" id="KW-1185">Reference proteome</keyword>
<dbReference type="STRING" id="335541.Swol_2278"/>
<reference evidence="3" key="1">
    <citation type="journal article" date="2010" name="Environ. Microbiol.">
        <title>The genome of Syntrophomonas wolfei: new insights into syntrophic metabolism and biohydrogen production.</title>
        <authorList>
            <person name="Sieber J.R."/>
            <person name="Sims D.R."/>
            <person name="Han C."/>
            <person name="Kim E."/>
            <person name="Lykidis A."/>
            <person name="Lapidus A.L."/>
            <person name="McDonnald E."/>
            <person name="Rohlin L."/>
            <person name="Culley D.E."/>
            <person name="Gunsalus R."/>
            <person name="McInerney M.J."/>
        </authorList>
    </citation>
    <scope>NUCLEOTIDE SEQUENCE [LARGE SCALE GENOMIC DNA]</scope>
    <source>
        <strain evidence="3">DSM 2245B / Goettingen</strain>
    </source>
</reference>
<dbReference type="SMART" id="SM00698">
    <property type="entry name" value="MORN"/>
    <property type="match status" value="6"/>
</dbReference>
<dbReference type="InterPro" id="IPR003409">
    <property type="entry name" value="MORN"/>
</dbReference>
<dbReference type="PANTHER" id="PTHR43215:SF14">
    <property type="entry name" value="RADIAL SPOKE HEAD 1 HOMOLOG"/>
    <property type="match status" value="1"/>
</dbReference>
<evidence type="ECO:0000313" key="3">
    <source>
        <dbReference type="Proteomes" id="UP000001968"/>
    </source>
</evidence>
<dbReference type="RefSeq" id="WP_011641653.1">
    <property type="nucleotide sequence ID" value="NC_008346.1"/>
</dbReference>
<evidence type="ECO:0000256" key="1">
    <source>
        <dbReference type="ARBA" id="ARBA00022737"/>
    </source>
</evidence>
<dbReference type="KEGG" id="swo:Swol_2278"/>
<sequence length="212" mass="23882">MPDGTCICRISDGVPYDNVGIFYQNGDKYFGSIKNWKRHGKGYHIYKDKTSYFGDWVNDRPQGQGKFVTGDKNLEYSGGWHDGKYHGYGILTMQAPLYQYSGGWNMDEKSGQGQVVRGKSACGYVGNWENNKRNGPGFETDEWGFKYTGDFKDDEFVFGTIEFPDNPADYGPYAGGTYTGEAREYNMHGYGEIVYADGSSRKGLWRSGIPVK</sequence>
<dbReference type="Gene3D" id="2.20.110.10">
    <property type="entry name" value="Histone H3 K4-specific methyltransferase SET7/9 N-terminal domain"/>
    <property type="match status" value="1"/>
</dbReference>
<protein>
    <submittedName>
        <fullName evidence="2">Uncharacterized protein</fullName>
    </submittedName>
</protein>
<dbReference type="Proteomes" id="UP000001968">
    <property type="component" value="Chromosome"/>
</dbReference>
<dbReference type="OrthoDB" id="7059515at2"/>
<dbReference type="SUPFAM" id="SSF82185">
    <property type="entry name" value="Histone H3 K4-specific methyltransferase SET7/9 N-terminal domain"/>
    <property type="match status" value="1"/>
</dbReference>
<dbReference type="eggNOG" id="COG4642">
    <property type="taxonomic scope" value="Bacteria"/>
</dbReference>